<evidence type="ECO:0000313" key="3">
    <source>
        <dbReference type="EMBL" id="OGK51229.1"/>
    </source>
</evidence>
<keyword evidence="1" id="KW-1133">Transmembrane helix</keyword>
<accession>A0A1F7J6L7</accession>
<dbReference type="EMBL" id="MGAQ01000003">
    <property type="protein sequence ID" value="OGK51229.1"/>
    <property type="molecule type" value="Genomic_DNA"/>
</dbReference>
<gene>
    <name evidence="3" type="ORF">A3B50_03355</name>
</gene>
<evidence type="ECO:0000256" key="1">
    <source>
        <dbReference type="SAM" id="Phobius"/>
    </source>
</evidence>
<protein>
    <recommendedName>
        <fullName evidence="2">AB hydrolase-1 domain-containing protein</fullName>
    </recommendedName>
</protein>
<feature type="domain" description="AB hydrolase-1" evidence="2">
    <location>
        <begin position="16"/>
        <end position="236"/>
    </location>
</feature>
<feature type="transmembrane region" description="Helical" evidence="1">
    <location>
        <begin position="75"/>
        <end position="93"/>
    </location>
</feature>
<sequence length="243" mass="28481">MKNIKEARSGYKGKPIVYIHGYCDTKDSFTLLRQYFPDGIAYDLPGFGAEEKLETIYDKNLFVSFLRKKVTKKSVLIGFSMGALVVKDFAILYPDLVEKAFLISYPLQKSEQALKKAMQSRRLGRHYVDKTIWGKLLCSCHWLYRWLVILYVNLFRRRYRYAIRGWFEHTYQSALSTMQDYIIKNNPMELKKLKDKAVIIVGEHEDLVDKSLLAGFKSYLIPQMDHSMFGYEKEIANIIKENV</sequence>
<dbReference type="InterPro" id="IPR029058">
    <property type="entry name" value="AB_hydrolase_fold"/>
</dbReference>
<dbReference type="InterPro" id="IPR000073">
    <property type="entry name" value="AB_hydrolase_1"/>
</dbReference>
<name>A0A1F7J6L7_9BACT</name>
<keyword evidence="1" id="KW-0812">Transmembrane</keyword>
<dbReference type="Gene3D" id="3.40.50.1820">
    <property type="entry name" value="alpha/beta hydrolase"/>
    <property type="match status" value="1"/>
</dbReference>
<feature type="transmembrane region" description="Helical" evidence="1">
    <location>
        <begin position="132"/>
        <end position="154"/>
    </location>
</feature>
<keyword evidence="1" id="KW-0472">Membrane</keyword>
<reference evidence="3 4" key="1">
    <citation type="journal article" date="2016" name="Nat. Commun.">
        <title>Thousands of microbial genomes shed light on interconnected biogeochemical processes in an aquifer system.</title>
        <authorList>
            <person name="Anantharaman K."/>
            <person name="Brown C.T."/>
            <person name="Hug L.A."/>
            <person name="Sharon I."/>
            <person name="Castelle C.J."/>
            <person name="Probst A.J."/>
            <person name="Thomas B.C."/>
            <person name="Singh A."/>
            <person name="Wilkins M.J."/>
            <person name="Karaoz U."/>
            <person name="Brodie E.L."/>
            <person name="Williams K.H."/>
            <person name="Hubbard S.S."/>
            <person name="Banfield J.F."/>
        </authorList>
    </citation>
    <scope>NUCLEOTIDE SEQUENCE [LARGE SCALE GENOMIC DNA]</scope>
</reference>
<dbReference type="PANTHER" id="PTHR43689:SF8">
    <property type="entry name" value="ALPHA_BETA-HYDROLASES SUPERFAMILY PROTEIN"/>
    <property type="match status" value="1"/>
</dbReference>
<proteinExistence type="predicted"/>
<organism evidence="3 4">
    <name type="scientific">Candidatus Roizmanbacteria bacterium RIFCSPLOWO2_01_FULL_40_42</name>
    <dbReference type="NCBI Taxonomy" id="1802066"/>
    <lineage>
        <taxon>Bacteria</taxon>
        <taxon>Candidatus Roizmaniibacteriota</taxon>
    </lineage>
</organism>
<evidence type="ECO:0000313" key="4">
    <source>
        <dbReference type="Proteomes" id="UP000178558"/>
    </source>
</evidence>
<comment type="caution">
    <text evidence="3">The sequence shown here is derived from an EMBL/GenBank/DDBJ whole genome shotgun (WGS) entry which is preliminary data.</text>
</comment>
<evidence type="ECO:0000259" key="2">
    <source>
        <dbReference type="Pfam" id="PF12697"/>
    </source>
</evidence>
<dbReference type="Pfam" id="PF12697">
    <property type="entry name" value="Abhydrolase_6"/>
    <property type="match status" value="1"/>
</dbReference>
<dbReference type="AlphaFoldDB" id="A0A1F7J6L7"/>
<dbReference type="Proteomes" id="UP000178558">
    <property type="component" value="Unassembled WGS sequence"/>
</dbReference>
<dbReference type="PANTHER" id="PTHR43689">
    <property type="entry name" value="HYDROLASE"/>
    <property type="match status" value="1"/>
</dbReference>
<dbReference type="SUPFAM" id="SSF53474">
    <property type="entry name" value="alpha/beta-Hydrolases"/>
    <property type="match status" value="1"/>
</dbReference>